<name>A0ABZ2TMW9_9FLAO</name>
<keyword evidence="3" id="KW-1185">Reference proteome</keyword>
<protein>
    <submittedName>
        <fullName evidence="2">Uncharacterized protein</fullName>
    </submittedName>
</protein>
<feature type="coiled-coil region" evidence="1">
    <location>
        <begin position="144"/>
        <end position="230"/>
    </location>
</feature>
<evidence type="ECO:0000256" key="1">
    <source>
        <dbReference type="SAM" id="Coils"/>
    </source>
</evidence>
<evidence type="ECO:0000313" key="2">
    <source>
        <dbReference type="EMBL" id="WYW54462.1"/>
    </source>
</evidence>
<dbReference type="RefSeq" id="WP_340931506.1">
    <property type="nucleotide sequence ID" value="NZ_CP150496.1"/>
</dbReference>
<dbReference type="EMBL" id="CP150496">
    <property type="protein sequence ID" value="WYW54462.1"/>
    <property type="molecule type" value="Genomic_DNA"/>
</dbReference>
<accession>A0ABZ2TMW9</accession>
<proteinExistence type="predicted"/>
<evidence type="ECO:0000313" key="3">
    <source>
        <dbReference type="Proteomes" id="UP001491088"/>
    </source>
</evidence>
<reference evidence="2 3" key="1">
    <citation type="submission" date="2024-03" db="EMBL/GenBank/DDBJ databases">
        <authorList>
            <person name="Cao K."/>
        </authorList>
    </citation>
    <scope>NUCLEOTIDE SEQUENCE [LARGE SCALE GENOMIC DNA]</scope>
    <source>
        <strain evidence="2 3">MCCC 1K00696</strain>
    </source>
</reference>
<sequence length="232" mass="26938">MKNIKMNSIKLFVTALTVSSFMFVSCDNTKKKTEEAKEEVAEMIDSAEEGLEEGVNEMDEEMEVKTRTYKMKDGTAIVYNLDEKGIVGFDDWSDYTVINSELAEIRKTNYVTTAQRVRNMNYRIANLGNTIPAWLKTEEVMEDVADVQKEYLELIEDADASESEMKENLEELSEKFDDLREELDETVEEYTKINESAIEEFNEEFKKGKIDAAIEEYNEEIKKLDKMIEKEQ</sequence>
<keyword evidence="1" id="KW-0175">Coiled coil</keyword>
<gene>
    <name evidence="2" type="ORF">WG950_07965</name>
</gene>
<dbReference type="PROSITE" id="PS51257">
    <property type="entry name" value="PROKAR_LIPOPROTEIN"/>
    <property type="match status" value="1"/>
</dbReference>
<dbReference type="Proteomes" id="UP001491088">
    <property type="component" value="Chromosome"/>
</dbReference>
<organism evidence="2 3">
    <name type="scientific">Polaribacter marinaquae</name>
    <dbReference type="NCBI Taxonomy" id="1642819"/>
    <lineage>
        <taxon>Bacteria</taxon>
        <taxon>Pseudomonadati</taxon>
        <taxon>Bacteroidota</taxon>
        <taxon>Flavobacteriia</taxon>
        <taxon>Flavobacteriales</taxon>
        <taxon>Flavobacteriaceae</taxon>
    </lineage>
</organism>